<dbReference type="EMBL" id="JAWXYC010000003">
    <property type="protein sequence ID" value="MDX5952157.1"/>
    <property type="molecule type" value="Genomic_DNA"/>
</dbReference>
<reference evidence="3 6" key="2">
    <citation type="submission" date="2023-11" db="EMBL/GenBank/DDBJ databases">
        <title>MicrobeMod: A computational toolkit for identifying prokaryotic methylation and restriction-modification with nanopore sequencing.</title>
        <authorList>
            <person name="Crits-Christoph A."/>
            <person name="Kang S.C."/>
            <person name="Lee H."/>
            <person name="Ostrov N."/>
        </authorList>
    </citation>
    <scope>NUCLEOTIDE SEQUENCE [LARGE SCALE GENOMIC DNA]</scope>
    <source>
        <strain evidence="3 6">ATCC 29145</strain>
    </source>
</reference>
<dbReference type="RefSeq" id="WP_059399323.1">
    <property type="nucleotide sequence ID" value="NZ_CP012915.1"/>
</dbReference>
<protein>
    <submittedName>
        <fullName evidence="4">YdcF family protein</fullName>
    </submittedName>
</protein>
<dbReference type="Proteomes" id="UP000298774">
    <property type="component" value="Plasmid p1"/>
</dbReference>
<dbReference type="Pfam" id="PF02698">
    <property type="entry name" value="DUF218"/>
    <property type="match status" value="1"/>
</dbReference>
<dbReference type="EMBL" id="CP032340">
    <property type="protein sequence ID" value="QCO10870.1"/>
    <property type="molecule type" value="Genomic_DNA"/>
</dbReference>
<sequence>MAVPSRRARLLRAFRRLLLLAMLGGLAWLGGLFWFAASIPRSPPPPGSAEATRNTDAIVVLTGGSGRLSTGLELLADGRAHRLFVSGVYEGLEVQELLKRSRQFPGEMECCITLGYSADSTIGNAYETADWLRAQGYGSMRLVTANYHMMRSLLEFRMVIPEVEVVPHPVASPNVRLNDWWLWPGTASLLMTEYNKYLVTYARSLLASIIDSR</sequence>
<reference evidence="4 5" key="1">
    <citation type="submission" date="2018-09" db="EMBL/GenBank/DDBJ databases">
        <title>Whole genome based analysis of evolution and adaptive divergence in Indian and Brazilian strains of Azospirillum brasilense.</title>
        <authorList>
            <person name="Singh C."/>
            <person name="Tripathi A.K."/>
        </authorList>
    </citation>
    <scope>NUCLEOTIDE SEQUENCE [LARGE SCALE GENOMIC DNA]</scope>
    <source>
        <strain evidence="4 5">MTCC4038</strain>
        <plasmid evidence="4 5">p1</plasmid>
    </source>
</reference>
<proteinExistence type="predicted"/>
<keyword evidence="6" id="KW-1185">Reference proteome</keyword>
<dbReference type="Proteomes" id="UP001277471">
    <property type="component" value="Unassembled WGS sequence"/>
</dbReference>
<dbReference type="KEGG" id="abf:AMK58_19700"/>
<dbReference type="AlphaFoldDB" id="A0A0P0F9N3"/>
<evidence type="ECO:0000313" key="4">
    <source>
        <dbReference type="EMBL" id="QCO10870.1"/>
    </source>
</evidence>
<dbReference type="Gene3D" id="3.40.50.620">
    <property type="entry name" value="HUPs"/>
    <property type="match status" value="1"/>
</dbReference>
<dbReference type="GeneID" id="56451321"/>
<evidence type="ECO:0000259" key="2">
    <source>
        <dbReference type="Pfam" id="PF02698"/>
    </source>
</evidence>
<keyword evidence="1" id="KW-0812">Transmembrane</keyword>
<dbReference type="InterPro" id="IPR014729">
    <property type="entry name" value="Rossmann-like_a/b/a_fold"/>
</dbReference>
<keyword evidence="4" id="KW-0614">Plasmid</keyword>
<evidence type="ECO:0000256" key="1">
    <source>
        <dbReference type="SAM" id="Phobius"/>
    </source>
</evidence>
<accession>A0A0P0F9N3</accession>
<keyword evidence="1" id="KW-0472">Membrane</keyword>
<dbReference type="CDD" id="cd06259">
    <property type="entry name" value="YdcF-like"/>
    <property type="match status" value="1"/>
</dbReference>
<keyword evidence="1" id="KW-1133">Transmembrane helix</keyword>
<feature type="transmembrane region" description="Helical" evidence="1">
    <location>
        <begin position="17"/>
        <end position="37"/>
    </location>
</feature>
<dbReference type="InterPro" id="IPR003848">
    <property type="entry name" value="DUF218"/>
</dbReference>
<evidence type="ECO:0000313" key="5">
    <source>
        <dbReference type="Proteomes" id="UP000298774"/>
    </source>
</evidence>
<gene>
    <name evidence="4" type="ORF">D3868_17605</name>
    <name evidence="3" type="ORF">SIM66_13275</name>
</gene>
<evidence type="ECO:0000313" key="6">
    <source>
        <dbReference type="Proteomes" id="UP001277471"/>
    </source>
</evidence>
<evidence type="ECO:0000313" key="3">
    <source>
        <dbReference type="EMBL" id="MDX5952157.1"/>
    </source>
</evidence>
<feature type="domain" description="DUF218" evidence="2">
    <location>
        <begin position="56"/>
        <end position="183"/>
    </location>
</feature>
<organism evidence="4 5">
    <name type="scientific">Azospirillum brasilense</name>
    <dbReference type="NCBI Taxonomy" id="192"/>
    <lineage>
        <taxon>Bacteria</taxon>
        <taxon>Pseudomonadati</taxon>
        <taxon>Pseudomonadota</taxon>
        <taxon>Alphaproteobacteria</taxon>
        <taxon>Rhodospirillales</taxon>
        <taxon>Azospirillaceae</taxon>
        <taxon>Azospirillum</taxon>
    </lineage>
</organism>
<geneLocation type="plasmid" evidence="4 5">
    <name>p1</name>
</geneLocation>
<name>A0A0P0F9N3_AZOBR</name>